<proteinExistence type="inferred from homology"/>
<evidence type="ECO:0000313" key="9">
    <source>
        <dbReference type="Proteomes" id="UP000193396"/>
    </source>
</evidence>
<dbReference type="GO" id="GO:0007165">
    <property type="term" value="P:signal transduction"/>
    <property type="evidence" value="ECO:0007669"/>
    <property type="project" value="UniProtKB-KW"/>
</dbReference>
<feature type="domain" description="Methyl-accepting transducer" evidence="7">
    <location>
        <begin position="230"/>
        <end position="459"/>
    </location>
</feature>
<dbReference type="Gene3D" id="1.10.287.950">
    <property type="entry name" value="Methyl-accepting chemotaxis protein"/>
    <property type="match status" value="1"/>
</dbReference>
<evidence type="ECO:0000256" key="1">
    <source>
        <dbReference type="ARBA" id="ARBA00023224"/>
    </source>
</evidence>
<feature type="transmembrane region" description="Helical" evidence="6">
    <location>
        <begin position="117"/>
        <end position="136"/>
    </location>
</feature>
<dbReference type="AlphaFoldDB" id="A0A1Y2L8H1"/>
<gene>
    <name evidence="8" type="ORF">TALK_15490</name>
</gene>
<keyword evidence="1 3" id="KW-0807">Transducer</keyword>
<feature type="transmembrane region" description="Helical" evidence="6">
    <location>
        <begin position="12"/>
        <end position="32"/>
    </location>
</feature>
<dbReference type="SUPFAM" id="SSF58104">
    <property type="entry name" value="Methyl-accepting chemotaxis protein (MCP) signaling domain"/>
    <property type="match status" value="1"/>
</dbReference>
<name>A0A1Y2L8H1_9PROT</name>
<dbReference type="PRINTS" id="PR00260">
    <property type="entry name" value="CHEMTRNSDUCR"/>
</dbReference>
<keyword evidence="6" id="KW-1133">Transmembrane helix</keyword>
<accession>A0A1Y2L8H1</accession>
<dbReference type="GO" id="GO:0004888">
    <property type="term" value="F:transmembrane signaling receptor activity"/>
    <property type="evidence" value="ECO:0007669"/>
    <property type="project" value="InterPro"/>
</dbReference>
<dbReference type="Proteomes" id="UP000193396">
    <property type="component" value="Unassembled WGS sequence"/>
</dbReference>
<dbReference type="RefSeq" id="WP_085620057.1">
    <property type="nucleotide sequence ID" value="NZ_JBLXAE010000026.1"/>
</dbReference>
<feature type="transmembrane region" description="Helical" evidence="6">
    <location>
        <begin position="142"/>
        <end position="164"/>
    </location>
</feature>
<feature type="compositionally biased region" description="Basic and acidic residues" evidence="5">
    <location>
        <begin position="240"/>
        <end position="252"/>
    </location>
</feature>
<feature type="region of interest" description="Disordered" evidence="5">
    <location>
        <begin position="238"/>
        <end position="269"/>
    </location>
</feature>
<feature type="transmembrane region" description="Helical" evidence="6">
    <location>
        <begin position="38"/>
        <end position="55"/>
    </location>
</feature>
<dbReference type="PANTHER" id="PTHR32089:SF112">
    <property type="entry name" value="LYSOZYME-LIKE PROTEIN-RELATED"/>
    <property type="match status" value="1"/>
</dbReference>
<dbReference type="SMART" id="SM00283">
    <property type="entry name" value="MA"/>
    <property type="match status" value="1"/>
</dbReference>
<dbReference type="GO" id="GO:0016020">
    <property type="term" value="C:membrane"/>
    <property type="evidence" value="ECO:0007669"/>
    <property type="project" value="InterPro"/>
</dbReference>
<evidence type="ECO:0000256" key="3">
    <source>
        <dbReference type="PROSITE-ProRule" id="PRU00284"/>
    </source>
</evidence>
<organism evidence="8 9">
    <name type="scientific">Thalassospira alkalitolerans</name>
    <dbReference type="NCBI Taxonomy" id="1293890"/>
    <lineage>
        <taxon>Bacteria</taxon>
        <taxon>Pseudomonadati</taxon>
        <taxon>Pseudomonadota</taxon>
        <taxon>Alphaproteobacteria</taxon>
        <taxon>Rhodospirillales</taxon>
        <taxon>Thalassospiraceae</taxon>
        <taxon>Thalassospira</taxon>
    </lineage>
</organism>
<dbReference type="GO" id="GO:0006935">
    <property type="term" value="P:chemotaxis"/>
    <property type="evidence" value="ECO:0007669"/>
    <property type="project" value="InterPro"/>
</dbReference>
<evidence type="ECO:0000313" key="8">
    <source>
        <dbReference type="EMBL" id="OSQ46619.1"/>
    </source>
</evidence>
<evidence type="ECO:0000259" key="7">
    <source>
        <dbReference type="PROSITE" id="PS50111"/>
    </source>
</evidence>
<feature type="coiled-coil region" evidence="4">
    <location>
        <begin position="173"/>
        <end position="207"/>
    </location>
</feature>
<comment type="similarity">
    <text evidence="2">Belongs to the methyl-accepting chemotaxis (MCP) protein family.</text>
</comment>
<comment type="caution">
    <text evidence="8">The sequence shown here is derived from an EMBL/GenBank/DDBJ whole genome shotgun (WGS) entry which is preliminary data.</text>
</comment>
<sequence length="487" mass="51995">MEKLTEIRERATQALLIILLIHVPISALAGYFASDDAVSPFIASAIFAIVAYATHRVSGGQAPVGRFMIATALMLQVSVLVYAFRGDPWQIDIHMYFFATLAVLSALVCWRTIVVAAGVVAVHHLVLNFAVPYWVFPDGGQFFRVILHAVIVVVEAGVLLWTCLRLHTTLVDAAAATVLAENAANRAEELLRQNEQIRDQRQVERARFVAEIADQIRDNIGQSAAAVDAESVQLQKRAKHMENSARAAHEASRGAVHASEETSTSVEAAASAVEEINTSAGEISRQVDRARGITDDAVARSGQASERIEWLSNAAEKIGEVVKLITDIAAQTNLLALNATIEAARAGEAGKGFAVVAGEVKNLANQTARATDEIAQQISEIQSATGDSVTAVKGVSESIESMAEVTSTIASTMDQQQSATREIAQSLNITVDATRDLAELINQLSAVADESGEMSSEMSGSADHLGQEATALNRNIDMVLDSLAKSQ</sequence>
<reference evidence="8 9" key="1">
    <citation type="submission" date="2014-03" db="EMBL/GenBank/DDBJ databases">
        <title>The draft genome sequence of Thalassospira alkalitolerans JCM 18968.</title>
        <authorList>
            <person name="Lai Q."/>
            <person name="Shao Z."/>
        </authorList>
    </citation>
    <scope>NUCLEOTIDE SEQUENCE [LARGE SCALE GENOMIC DNA]</scope>
    <source>
        <strain evidence="8 9">JCM 18968</strain>
    </source>
</reference>
<dbReference type="STRING" id="1293890.TALK_15490"/>
<protein>
    <recommendedName>
        <fullName evidence="7">Methyl-accepting transducer domain-containing protein</fullName>
    </recommendedName>
</protein>
<feature type="transmembrane region" description="Helical" evidence="6">
    <location>
        <begin position="67"/>
        <end position="85"/>
    </location>
</feature>
<keyword evidence="9" id="KW-1185">Reference proteome</keyword>
<evidence type="ECO:0000256" key="2">
    <source>
        <dbReference type="ARBA" id="ARBA00029447"/>
    </source>
</evidence>
<evidence type="ECO:0000256" key="5">
    <source>
        <dbReference type="SAM" id="MobiDB-lite"/>
    </source>
</evidence>
<evidence type="ECO:0000256" key="6">
    <source>
        <dbReference type="SAM" id="Phobius"/>
    </source>
</evidence>
<evidence type="ECO:0000256" key="4">
    <source>
        <dbReference type="SAM" id="Coils"/>
    </source>
</evidence>
<keyword evidence="4" id="KW-0175">Coiled coil</keyword>
<feature type="transmembrane region" description="Helical" evidence="6">
    <location>
        <begin position="91"/>
        <end position="110"/>
    </location>
</feature>
<keyword evidence="6" id="KW-0812">Transmembrane</keyword>
<dbReference type="EMBL" id="JFKB01000011">
    <property type="protein sequence ID" value="OSQ46619.1"/>
    <property type="molecule type" value="Genomic_DNA"/>
</dbReference>
<dbReference type="InterPro" id="IPR004090">
    <property type="entry name" value="Chemotax_Me-accpt_rcpt"/>
</dbReference>
<dbReference type="Pfam" id="PF00015">
    <property type="entry name" value="MCPsignal"/>
    <property type="match status" value="1"/>
</dbReference>
<dbReference type="PANTHER" id="PTHR32089">
    <property type="entry name" value="METHYL-ACCEPTING CHEMOTAXIS PROTEIN MCPB"/>
    <property type="match status" value="1"/>
</dbReference>
<dbReference type="PROSITE" id="PS50111">
    <property type="entry name" value="CHEMOTAXIS_TRANSDUC_2"/>
    <property type="match status" value="1"/>
</dbReference>
<dbReference type="OrthoDB" id="354287at2"/>
<dbReference type="InterPro" id="IPR004089">
    <property type="entry name" value="MCPsignal_dom"/>
</dbReference>
<keyword evidence="6" id="KW-0472">Membrane</keyword>